<dbReference type="Pfam" id="PF26056">
    <property type="entry name" value="DUF8017"/>
    <property type="match status" value="1"/>
</dbReference>
<reference evidence="4 5" key="1">
    <citation type="submission" date="2019-11" db="EMBL/GenBank/DDBJ databases">
        <title>Streptomyces typhae sp. nov., a novel endophytic actinomycete isolated from the root of cattail pollen (Typha angustifolia L.).</title>
        <authorList>
            <person name="Peng C."/>
        </authorList>
    </citation>
    <scope>NUCLEOTIDE SEQUENCE [LARGE SCALE GENOMIC DNA]</scope>
    <source>
        <strain evidence="5">p1417</strain>
    </source>
</reference>
<dbReference type="SUPFAM" id="SSF81995">
    <property type="entry name" value="beta-sandwich domain of Sec23/24"/>
    <property type="match status" value="1"/>
</dbReference>
<keyword evidence="2" id="KW-0472">Membrane</keyword>
<accession>A0A6L6X376</accession>
<evidence type="ECO:0000313" key="4">
    <source>
        <dbReference type="EMBL" id="MVO88288.1"/>
    </source>
</evidence>
<feature type="compositionally biased region" description="Low complexity" evidence="1">
    <location>
        <begin position="13"/>
        <end position="57"/>
    </location>
</feature>
<feature type="region of interest" description="Disordered" evidence="1">
    <location>
        <begin position="1"/>
        <end position="78"/>
    </location>
</feature>
<comment type="caution">
    <text evidence="4">The sequence shown here is derived from an EMBL/GenBank/DDBJ whole genome shotgun (WGS) entry which is preliminary data.</text>
</comment>
<evidence type="ECO:0000256" key="2">
    <source>
        <dbReference type="SAM" id="Phobius"/>
    </source>
</evidence>
<organism evidence="4 5">
    <name type="scientific">Streptomyces typhae</name>
    <dbReference type="NCBI Taxonomy" id="2681492"/>
    <lineage>
        <taxon>Bacteria</taxon>
        <taxon>Bacillati</taxon>
        <taxon>Actinomycetota</taxon>
        <taxon>Actinomycetes</taxon>
        <taxon>Kitasatosporales</taxon>
        <taxon>Streptomycetaceae</taxon>
        <taxon>Streptomyces</taxon>
    </lineage>
</organism>
<proteinExistence type="predicted"/>
<feature type="region of interest" description="Disordered" evidence="1">
    <location>
        <begin position="104"/>
        <end position="155"/>
    </location>
</feature>
<dbReference type="EMBL" id="WPNZ01000016">
    <property type="protein sequence ID" value="MVO88288.1"/>
    <property type="molecule type" value="Genomic_DNA"/>
</dbReference>
<evidence type="ECO:0000259" key="3">
    <source>
        <dbReference type="Pfam" id="PF26056"/>
    </source>
</evidence>
<evidence type="ECO:0000313" key="5">
    <source>
        <dbReference type="Proteomes" id="UP000483802"/>
    </source>
</evidence>
<keyword evidence="2" id="KW-1133">Transmembrane helix</keyword>
<gene>
    <name evidence="4" type="ORF">GPA10_26885</name>
</gene>
<dbReference type="InterPro" id="IPR058330">
    <property type="entry name" value="DUF8017"/>
</dbReference>
<feature type="compositionally biased region" description="Basic and acidic residues" evidence="1">
    <location>
        <begin position="110"/>
        <end position="119"/>
    </location>
</feature>
<dbReference type="Proteomes" id="UP000483802">
    <property type="component" value="Unassembled WGS sequence"/>
</dbReference>
<sequence>MWSGQQPPGGGQNPQDPGANPYQQPGYQQPNPYQQPGYQQQPGHQQPGGYSQPGYAQPGPPQPGPPHQQPAGQGGGGGNRTKVIAIAAAAAVVVAAGVTGFLILGNDSKNTGDKADKAGKGGASAPASGESAGGDGDGDGDERGTGGDPKATVPGWQVVVNPKWGVAFDVPADWRVAGPRRAVNIEDNKTGEPLTTMGSPATLKPKWCTTDDDKNGRFEDTPLVVAGTKGGRGGKSTEQVAVNTVGWWIYGAYTQPDKKSMTYDEKAKPYTTKSGIEGSIAWGRSQNTPQRGKCASDGKAISFGFKNSAGEFVSWNLYGAKDVKEEIPDTTVMKILDTVRLYGEPTA</sequence>
<keyword evidence="2" id="KW-0812">Transmembrane</keyword>
<dbReference type="RefSeq" id="WP_157167760.1">
    <property type="nucleotide sequence ID" value="NZ_WPNZ01000016.1"/>
</dbReference>
<keyword evidence="5" id="KW-1185">Reference proteome</keyword>
<protein>
    <recommendedName>
        <fullName evidence="3">DUF8017 domain-containing protein</fullName>
    </recommendedName>
</protein>
<dbReference type="AlphaFoldDB" id="A0A6L6X376"/>
<feature type="transmembrane region" description="Helical" evidence="2">
    <location>
        <begin position="83"/>
        <end position="104"/>
    </location>
</feature>
<name>A0A6L6X376_9ACTN</name>
<evidence type="ECO:0000256" key="1">
    <source>
        <dbReference type="SAM" id="MobiDB-lite"/>
    </source>
</evidence>
<feature type="domain" description="DUF8017" evidence="3">
    <location>
        <begin position="150"/>
        <end position="343"/>
    </location>
</feature>
<feature type="compositionally biased region" description="Pro residues" evidence="1">
    <location>
        <begin position="58"/>
        <end position="68"/>
    </location>
</feature>